<evidence type="ECO:0000256" key="10">
    <source>
        <dbReference type="ARBA" id="ARBA00022691"/>
    </source>
</evidence>
<keyword evidence="9 15" id="KW-0808">Transferase</keyword>
<proteinExistence type="inferred from homology"/>
<organism evidence="19 20">
    <name type="scientific">candidate division WS6 bacterium OLB21</name>
    <dbReference type="NCBI Taxonomy" id="1617427"/>
    <lineage>
        <taxon>Bacteria</taxon>
        <taxon>Candidatus Dojkabacteria</taxon>
    </lineage>
</organism>
<evidence type="ECO:0000256" key="16">
    <source>
        <dbReference type="PIRSR" id="PIRSR000386-1"/>
    </source>
</evidence>
<comment type="subcellular location">
    <subcellularLocation>
        <location evidence="2 15 17">Cytoplasm</location>
    </subcellularLocation>
</comment>
<comment type="caution">
    <text evidence="19">The sequence shown here is derived from an EMBL/GenBank/DDBJ whole genome shotgun (WGS) entry which is preliminary data.</text>
</comment>
<sequence length="219" mass="24343">MLQVHILTIFPEMFASPFAESIIRRAIDKGTLSISIHDLRKWTKDKHRSVDDKPFGGGPGMVMMVEPIYLAIEEIKAQLNEDPFIIVTGAKGKQFNQQAAEELSKKSSIIIICGRYEGIDQRVVDHIADTEYSIGPYVLTGGELPAMVMTDSISRLLPDVLGNSESLDYESHSAEGVLEAPQYTRPAEFTTADGQIWTVPEILLSGNHQAIDEWRKNQG</sequence>
<keyword evidence="10 15" id="KW-0949">S-adenosyl-L-methionine</keyword>
<name>A0A136KFA2_9BACT</name>
<dbReference type="PIRSF" id="PIRSF000386">
    <property type="entry name" value="tRNA_mtase"/>
    <property type="match status" value="1"/>
</dbReference>
<evidence type="ECO:0000313" key="20">
    <source>
        <dbReference type="Proteomes" id="UP000070449"/>
    </source>
</evidence>
<dbReference type="NCBIfam" id="NF000648">
    <property type="entry name" value="PRK00026.1"/>
    <property type="match status" value="1"/>
</dbReference>
<evidence type="ECO:0000256" key="1">
    <source>
        <dbReference type="ARBA" id="ARBA00002634"/>
    </source>
</evidence>
<dbReference type="EC" id="2.1.1.228" evidence="5 15"/>
<dbReference type="STRING" id="1617427.UZ20_WS6002000997"/>
<protein>
    <recommendedName>
        <fullName evidence="6 15">tRNA (guanine-N(1)-)-methyltransferase</fullName>
        <ecNumber evidence="5 15">2.1.1.228</ecNumber>
    </recommendedName>
    <alternativeName>
        <fullName evidence="12 15">M1G-methyltransferase</fullName>
    </alternativeName>
    <alternativeName>
        <fullName evidence="13 15">tRNA [GM37] methyltransferase</fullName>
    </alternativeName>
</protein>
<dbReference type="Pfam" id="PF01746">
    <property type="entry name" value="tRNA_m1G_MT"/>
    <property type="match status" value="1"/>
</dbReference>
<dbReference type="SUPFAM" id="SSF75217">
    <property type="entry name" value="alpha/beta knot"/>
    <property type="match status" value="1"/>
</dbReference>
<dbReference type="Proteomes" id="UP000070449">
    <property type="component" value="Unassembled WGS sequence"/>
</dbReference>
<feature type="domain" description="tRNA methyltransferase TRMD/TRM10-type" evidence="18">
    <location>
        <begin position="2"/>
        <end position="218"/>
    </location>
</feature>
<keyword evidence="7 15" id="KW-0963">Cytoplasm</keyword>
<accession>A0A136KFA2</accession>
<keyword evidence="11 15" id="KW-0819">tRNA processing</keyword>
<evidence type="ECO:0000256" key="7">
    <source>
        <dbReference type="ARBA" id="ARBA00022490"/>
    </source>
</evidence>
<dbReference type="InterPro" id="IPR016009">
    <property type="entry name" value="tRNA_MeTrfase_TRMD/TRM10"/>
</dbReference>
<dbReference type="CDD" id="cd18080">
    <property type="entry name" value="TrmD-like"/>
    <property type="match status" value="1"/>
</dbReference>
<dbReference type="EMBL" id="JYPD01000026">
    <property type="protein sequence ID" value="KXK08087.1"/>
    <property type="molecule type" value="Genomic_DNA"/>
</dbReference>
<evidence type="ECO:0000256" key="2">
    <source>
        <dbReference type="ARBA" id="ARBA00004496"/>
    </source>
</evidence>
<evidence type="ECO:0000256" key="12">
    <source>
        <dbReference type="ARBA" id="ARBA00029736"/>
    </source>
</evidence>
<evidence type="ECO:0000256" key="9">
    <source>
        <dbReference type="ARBA" id="ARBA00022679"/>
    </source>
</evidence>
<dbReference type="GO" id="GO:0052906">
    <property type="term" value="F:tRNA (guanine(37)-N1)-methyltransferase activity"/>
    <property type="evidence" value="ECO:0007669"/>
    <property type="project" value="UniProtKB-UniRule"/>
</dbReference>
<dbReference type="PANTHER" id="PTHR46417:SF1">
    <property type="entry name" value="TRNA (GUANINE-N(1)-)-METHYLTRANSFERASE"/>
    <property type="match status" value="1"/>
</dbReference>
<comment type="function">
    <text evidence="1 15 17">Specifically methylates guanosine-37 in various tRNAs.</text>
</comment>
<evidence type="ECO:0000256" key="11">
    <source>
        <dbReference type="ARBA" id="ARBA00022694"/>
    </source>
</evidence>
<comment type="caution">
    <text evidence="15">Lacks conserved residue(s) required for the propagation of feature annotation.</text>
</comment>
<dbReference type="AlphaFoldDB" id="A0A136KFA2"/>
<evidence type="ECO:0000256" key="5">
    <source>
        <dbReference type="ARBA" id="ARBA00012807"/>
    </source>
</evidence>
<evidence type="ECO:0000256" key="6">
    <source>
        <dbReference type="ARBA" id="ARBA00014679"/>
    </source>
</evidence>
<dbReference type="GO" id="GO:0005829">
    <property type="term" value="C:cytosol"/>
    <property type="evidence" value="ECO:0007669"/>
    <property type="project" value="TreeGrafter"/>
</dbReference>
<dbReference type="Gene3D" id="1.10.1270.20">
    <property type="entry name" value="tRNA(m1g37)methyltransferase, domain 2"/>
    <property type="match status" value="1"/>
</dbReference>
<dbReference type="InterPro" id="IPR023148">
    <property type="entry name" value="tRNA_m1G_MeTrfase_C_sf"/>
</dbReference>
<dbReference type="InterPro" id="IPR029026">
    <property type="entry name" value="tRNA_m1G_MTases_N"/>
</dbReference>
<dbReference type="NCBIfam" id="TIGR00088">
    <property type="entry name" value="trmD"/>
    <property type="match status" value="1"/>
</dbReference>
<dbReference type="InterPro" id="IPR029028">
    <property type="entry name" value="Alpha/beta_knot_MTases"/>
</dbReference>
<evidence type="ECO:0000256" key="8">
    <source>
        <dbReference type="ARBA" id="ARBA00022603"/>
    </source>
</evidence>
<evidence type="ECO:0000256" key="17">
    <source>
        <dbReference type="RuleBase" id="RU003464"/>
    </source>
</evidence>
<dbReference type="Gene3D" id="3.40.1280.10">
    <property type="match status" value="1"/>
</dbReference>
<evidence type="ECO:0000259" key="18">
    <source>
        <dbReference type="Pfam" id="PF01746"/>
    </source>
</evidence>
<dbReference type="InterPro" id="IPR002649">
    <property type="entry name" value="tRNA_m1G_MeTrfase_TrmD"/>
</dbReference>
<keyword evidence="8 15" id="KW-0489">Methyltransferase</keyword>
<evidence type="ECO:0000256" key="3">
    <source>
        <dbReference type="ARBA" id="ARBA00007630"/>
    </source>
</evidence>
<evidence type="ECO:0000256" key="13">
    <source>
        <dbReference type="ARBA" id="ARBA00033392"/>
    </source>
</evidence>
<dbReference type="PANTHER" id="PTHR46417">
    <property type="entry name" value="TRNA (GUANINE-N(1)-)-METHYLTRANSFERASE"/>
    <property type="match status" value="1"/>
</dbReference>
<dbReference type="PATRIC" id="fig|1617427.3.peg.1045"/>
<gene>
    <name evidence="15 19" type="primary">trmD</name>
    <name evidence="19" type="ORF">UZ20_WS6002000997</name>
</gene>
<dbReference type="HAMAP" id="MF_00605">
    <property type="entry name" value="TrmD"/>
    <property type="match status" value="1"/>
</dbReference>
<comment type="subunit">
    <text evidence="4 15 17">Homodimer.</text>
</comment>
<comment type="similarity">
    <text evidence="3 15 17">Belongs to the RNA methyltransferase TrmD family.</text>
</comment>
<dbReference type="FunFam" id="3.40.1280.10:FF:000001">
    <property type="entry name" value="tRNA (guanine-N(1)-)-methyltransferase"/>
    <property type="match status" value="1"/>
</dbReference>
<dbReference type="GO" id="GO:0002939">
    <property type="term" value="P:tRNA N1-guanine methylation"/>
    <property type="evidence" value="ECO:0007669"/>
    <property type="project" value="TreeGrafter"/>
</dbReference>
<evidence type="ECO:0000313" key="19">
    <source>
        <dbReference type="EMBL" id="KXK08087.1"/>
    </source>
</evidence>
<evidence type="ECO:0000256" key="14">
    <source>
        <dbReference type="ARBA" id="ARBA00047783"/>
    </source>
</evidence>
<reference evidence="19 20" key="1">
    <citation type="submission" date="2015-02" db="EMBL/GenBank/DDBJ databases">
        <title>Improved understanding of the partial-nitritation anammox process through 23 genomes representing the majority of the microbial community.</title>
        <authorList>
            <person name="Speth D.R."/>
            <person name="In T Zandt M."/>
            <person name="Guerrero Cruz S."/>
            <person name="Jetten M.S."/>
            <person name="Dutilh B.E."/>
        </authorList>
    </citation>
    <scope>NUCLEOTIDE SEQUENCE [LARGE SCALE GENOMIC DNA]</scope>
    <source>
        <strain evidence="19">OLB21</strain>
    </source>
</reference>
<comment type="catalytic activity">
    <reaction evidence="14 15 17">
        <text>guanosine(37) in tRNA + S-adenosyl-L-methionine = N(1)-methylguanosine(37) in tRNA + S-adenosyl-L-homocysteine + H(+)</text>
        <dbReference type="Rhea" id="RHEA:36899"/>
        <dbReference type="Rhea" id="RHEA-COMP:10145"/>
        <dbReference type="Rhea" id="RHEA-COMP:10147"/>
        <dbReference type="ChEBI" id="CHEBI:15378"/>
        <dbReference type="ChEBI" id="CHEBI:57856"/>
        <dbReference type="ChEBI" id="CHEBI:59789"/>
        <dbReference type="ChEBI" id="CHEBI:73542"/>
        <dbReference type="ChEBI" id="CHEBI:74269"/>
        <dbReference type="EC" id="2.1.1.228"/>
    </reaction>
</comment>
<evidence type="ECO:0000256" key="4">
    <source>
        <dbReference type="ARBA" id="ARBA00011738"/>
    </source>
</evidence>
<feature type="binding site" evidence="15 16">
    <location>
        <position position="114"/>
    </location>
    <ligand>
        <name>S-adenosyl-L-methionine</name>
        <dbReference type="ChEBI" id="CHEBI:59789"/>
    </ligand>
</feature>
<evidence type="ECO:0000256" key="15">
    <source>
        <dbReference type="HAMAP-Rule" id="MF_00605"/>
    </source>
</evidence>